<evidence type="ECO:0000256" key="1">
    <source>
        <dbReference type="SAM" id="MobiDB-lite"/>
    </source>
</evidence>
<dbReference type="RefSeq" id="WP_184432441.1">
    <property type="nucleotide sequence ID" value="NZ_JACIGI010000006.1"/>
</dbReference>
<dbReference type="PROSITE" id="PS50125">
    <property type="entry name" value="GUANYLATE_CYCLASE_2"/>
    <property type="match status" value="1"/>
</dbReference>
<feature type="transmembrane region" description="Helical" evidence="2">
    <location>
        <begin position="95"/>
        <end position="113"/>
    </location>
</feature>
<dbReference type="CDD" id="cd07302">
    <property type="entry name" value="CHD"/>
    <property type="match status" value="1"/>
</dbReference>
<organism evidence="4 5">
    <name type="scientific">Roseospira goensis</name>
    <dbReference type="NCBI Taxonomy" id="391922"/>
    <lineage>
        <taxon>Bacteria</taxon>
        <taxon>Pseudomonadati</taxon>
        <taxon>Pseudomonadota</taxon>
        <taxon>Alphaproteobacteria</taxon>
        <taxon>Rhodospirillales</taxon>
        <taxon>Rhodospirillaceae</taxon>
        <taxon>Roseospira</taxon>
    </lineage>
</organism>
<dbReference type="SMART" id="SM00044">
    <property type="entry name" value="CYCc"/>
    <property type="match status" value="1"/>
</dbReference>
<feature type="compositionally biased region" description="Low complexity" evidence="1">
    <location>
        <begin position="452"/>
        <end position="476"/>
    </location>
</feature>
<feature type="transmembrane region" description="Helical" evidence="2">
    <location>
        <begin position="149"/>
        <end position="171"/>
    </location>
</feature>
<name>A0A7W6WJS6_9PROT</name>
<dbReference type="InterPro" id="IPR050697">
    <property type="entry name" value="Adenylyl/Guanylyl_Cyclase_3/4"/>
</dbReference>
<keyword evidence="2" id="KW-0812">Transmembrane</keyword>
<evidence type="ECO:0000256" key="2">
    <source>
        <dbReference type="SAM" id="Phobius"/>
    </source>
</evidence>
<dbReference type="InterPro" id="IPR001054">
    <property type="entry name" value="A/G_cyclase"/>
</dbReference>
<comment type="caution">
    <text evidence="4">The sequence shown here is derived from an EMBL/GenBank/DDBJ whole genome shotgun (WGS) entry which is preliminary data.</text>
</comment>
<keyword evidence="5" id="KW-1185">Reference proteome</keyword>
<dbReference type="Gene3D" id="3.30.70.1230">
    <property type="entry name" value="Nucleotide cyclase"/>
    <property type="match status" value="1"/>
</dbReference>
<dbReference type="Pfam" id="PF00211">
    <property type="entry name" value="Guanylate_cyc"/>
    <property type="match status" value="1"/>
</dbReference>
<keyword evidence="2" id="KW-0472">Membrane</keyword>
<feature type="transmembrane region" description="Helical" evidence="2">
    <location>
        <begin position="69"/>
        <end position="88"/>
    </location>
</feature>
<dbReference type="PANTHER" id="PTHR43081">
    <property type="entry name" value="ADENYLATE CYCLASE, TERMINAL-DIFFERENTIATION SPECIFIC-RELATED"/>
    <property type="match status" value="1"/>
</dbReference>
<evidence type="ECO:0000259" key="3">
    <source>
        <dbReference type="PROSITE" id="PS50125"/>
    </source>
</evidence>
<dbReference type="EC" id="4.6.1.1" evidence="4"/>
<keyword evidence="4" id="KW-0456">Lyase</keyword>
<dbReference type="GO" id="GO:0004016">
    <property type="term" value="F:adenylate cyclase activity"/>
    <property type="evidence" value="ECO:0007669"/>
    <property type="project" value="UniProtKB-EC"/>
</dbReference>
<evidence type="ECO:0000313" key="4">
    <source>
        <dbReference type="EMBL" id="MBB4285345.1"/>
    </source>
</evidence>
<evidence type="ECO:0000313" key="5">
    <source>
        <dbReference type="Proteomes" id="UP000555728"/>
    </source>
</evidence>
<sequence length="476" mass="51393">MSKNRRLARFILGARADDRLPERVRATVDAQQRQSEILIGWVQLSVVVLFGTLYLVAPKTSGSTDFMPVPYVLGGYLAFTLVRLWMAYKDRLGPVLLFVSVVVDMSLLMGLIWTFHVQYEQSAPFYLKAPTLLYVFIFIALRALRFQSVYVIVAGVTAAAGWAGLLAYALITELRMGDPMITRDYVAYMTSNTVLIGAEVDKIVSILTVTAILAIALVRGRRLLERAVLDSLTARDLSRFVAPEVARRISQSGEGLNPGDGEVQEATVLFTDIEGFATLSEQIHPQDLIAVLNAYFGAVNAIAERHGGVIIQFVGDALLISFSGPDCPDHARRALETARAIVTELNGRPFGAGGHRLRTRCGLNTGQVILGAVGSSNRLIFTAHGDEVNLAARLEQLNKAHGSYILLSEATARHANAATEVEPAGEITVRGRSRPTRLFVARPGRPPRHGDGAPPAAQSANPASPPSSGTAPSSNT</sequence>
<proteinExistence type="predicted"/>
<dbReference type="PANTHER" id="PTHR43081:SF1">
    <property type="entry name" value="ADENYLATE CYCLASE, TERMINAL-DIFFERENTIATION SPECIFIC"/>
    <property type="match status" value="1"/>
</dbReference>
<dbReference type="SUPFAM" id="SSF55073">
    <property type="entry name" value="Nucleotide cyclase"/>
    <property type="match status" value="1"/>
</dbReference>
<accession>A0A7W6WJS6</accession>
<dbReference type="EMBL" id="JACIGI010000006">
    <property type="protein sequence ID" value="MBB4285345.1"/>
    <property type="molecule type" value="Genomic_DNA"/>
</dbReference>
<feature type="region of interest" description="Disordered" evidence="1">
    <location>
        <begin position="430"/>
        <end position="476"/>
    </location>
</feature>
<dbReference type="GO" id="GO:0035556">
    <property type="term" value="P:intracellular signal transduction"/>
    <property type="evidence" value="ECO:0007669"/>
    <property type="project" value="InterPro"/>
</dbReference>
<protein>
    <submittedName>
        <fullName evidence="4">Adenylate cyclase</fullName>
        <ecNumber evidence="4">4.6.1.1</ecNumber>
    </submittedName>
</protein>
<feature type="domain" description="Guanylate cyclase" evidence="3">
    <location>
        <begin position="267"/>
        <end position="395"/>
    </location>
</feature>
<keyword evidence="2" id="KW-1133">Transmembrane helix</keyword>
<dbReference type="Proteomes" id="UP000555728">
    <property type="component" value="Unassembled WGS sequence"/>
</dbReference>
<feature type="transmembrane region" description="Helical" evidence="2">
    <location>
        <begin position="125"/>
        <end position="144"/>
    </location>
</feature>
<dbReference type="GO" id="GO:0009190">
    <property type="term" value="P:cyclic nucleotide biosynthetic process"/>
    <property type="evidence" value="ECO:0007669"/>
    <property type="project" value="InterPro"/>
</dbReference>
<gene>
    <name evidence="4" type="ORF">GGD88_001062</name>
</gene>
<dbReference type="AlphaFoldDB" id="A0A7W6WJS6"/>
<dbReference type="InterPro" id="IPR029787">
    <property type="entry name" value="Nucleotide_cyclase"/>
</dbReference>
<reference evidence="4 5" key="1">
    <citation type="submission" date="2020-08" db="EMBL/GenBank/DDBJ databases">
        <title>Genome sequencing of Purple Non-Sulfur Bacteria from various extreme environments.</title>
        <authorList>
            <person name="Mayer M."/>
        </authorList>
    </citation>
    <scope>NUCLEOTIDE SEQUENCE [LARGE SCALE GENOMIC DNA]</scope>
    <source>
        <strain evidence="4 5">JA135</strain>
    </source>
</reference>
<feature type="transmembrane region" description="Helical" evidence="2">
    <location>
        <begin position="37"/>
        <end position="57"/>
    </location>
</feature>